<dbReference type="GO" id="GO:0042025">
    <property type="term" value="C:host cell nucleus"/>
    <property type="evidence" value="ECO:0007669"/>
    <property type="project" value="UniProtKB-SubCell"/>
</dbReference>
<dbReference type="GO" id="GO:0019079">
    <property type="term" value="P:viral genome replication"/>
    <property type="evidence" value="ECO:0007669"/>
    <property type="project" value="InterPro"/>
</dbReference>
<feature type="compositionally biased region" description="Basic and acidic residues" evidence="6">
    <location>
        <begin position="562"/>
        <end position="575"/>
    </location>
</feature>
<dbReference type="InterPro" id="IPR001257">
    <property type="entry name" value="Parvovirus_NS1_helicase"/>
</dbReference>
<keyword evidence="2" id="KW-1048">Host nucleus</keyword>
<organism evidence="8">
    <name type="scientific">Army ant associated chapparvovirus 3</name>
    <dbReference type="NCBI Taxonomy" id="3003986"/>
    <lineage>
        <taxon>Viruses</taxon>
        <taxon>Monodnaviria</taxon>
        <taxon>Shotokuvirae</taxon>
        <taxon>Cossaviricota</taxon>
        <taxon>Quintoviricetes</taxon>
        <taxon>Piccovirales</taxon>
        <taxon>Parvoviridae</taxon>
        <taxon>Parvovirinae</taxon>
    </lineage>
</organism>
<sequence>MATRSDRDCAIPNGSADVQVEVAAAAASSVNSSLEDGEGAGGVHEDSTPMEWKFKLTPEKQWKDFKVVARSDMWILEGNEWVYNMDCNPNEMHLKMHDESGESSYHLTAHDKGIEVEMQHELFVENVQEMIEQYKGIPWFTSIMGSTSHGAMLPELELELLIKIWREATHVKNWIIVVEKSGQGKIHYHILFSVRKRIDVVDKQLRALTEKIGNGWWKKMTQKVRNFPAFLKYLLKEPLHFYHQDCNGVMTILECMWVTPTLLNRDMTKVNPVVNKILQIMQTYNVRTLEEIMRVEPKFTQTLLHRTDLDKIIKHCHSFLQNTQNNNVPNTVNTWQGIVPDLPDSIYNFLVYQGVDVDHFHDAIWQLMFMRHSKKNIMCVEGPSNTGKTSFFRGLRELFTIGEFQAEGQFSFANGVGKALIMWEEPLIGQDIAEKCKQIFGGEMCRVPKKYSEPQDLLRTPIIMTTNRTPWYFCSTNEDAFRNRMFYFKFMKTVDRFAKEETKDIRGGASTTDGGGLCYEHIRAESNRSRKNNNTSKSSVGEWPENASFVAACSTLDATINPRRDISGGADRGDFDCISDSADGSEGPGRDILECSQRPIRGDIRDSDSTGRTGGTTIETKQCSDGAGPSGGIESSAKHDVRQHAEHRSGGSGSERASSRAGKQSYRTDARRGRGKRSGDDMGEHTGSKRRTIRRVTIDDGYDAEFSSSGDDIAAYDSECSGDGRFSEDMGCESPIAKKSKSEDANYDLTIPTALHWQQYLLYLKKYNEDE</sequence>
<dbReference type="GO" id="GO:0006260">
    <property type="term" value="P:DNA replication"/>
    <property type="evidence" value="ECO:0007669"/>
    <property type="project" value="UniProtKB-KW"/>
</dbReference>
<dbReference type="InterPro" id="IPR014015">
    <property type="entry name" value="Helicase_SF3_DNA-vir"/>
</dbReference>
<evidence type="ECO:0000256" key="6">
    <source>
        <dbReference type="SAM" id="MobiDB-lite"/>
    </source>
</evidence>
<dbReference type="PROSITE" id="PS51206">
    <property type="entry name" value="SF3_HELICASE_1"/>
    <property type="match status" value="1"/>
</dbReference>
<evidence type="ECO:0000256" key="4">
    <source>
        <dbReference type="ARBA" id="ARBA00022741"/>
    </source>
</evidence>
<dbReference type="SUPFAM" id="SSF52540">
    <property type="entry name" value="P-loop containing nucleoside triphosphate hydrolases"/>
    <property type="match status" value="1"/>
</dbReference>
<feature type="region of interest" description="Disordered" evidence="6">
    <location>
        <begin position="561"/>
        <end position="696"/>
    </location>
</feature>
<evidence type="ECO:0000259" key="7">
    <source>
        <dbReference type="PROSITE" id="PS51206"/>
    </source>
</evidence>
<evidence type="ECO:0000256" key="2">
    <source>
        <dbReference type="ARBA" id="ARBA00022562"/>
    </source>
</evidence>
<dbReference type="Pfam" id="PF01057">
    <property type="entry name" value="Parvo_NS1"/>
    <property type="match status" value="1"/>
</dbReference>
<dbReference type="InterPro" id="IPR027417">
    <property type="entry name" value="P-loop_NTPase"/>
</dbReference>
<evidence type="ECO:0000256" key="1">
    <source>
        <dbReference type="ARBA" id="ARBA00004147"/>
    </source>
</evidence>
<keyword evidence="5" id="KW-0067">ATP-binding</keyword>
<comment type="subcellular location">
    <subcellularLocation>
        <location evidence="1">Host nucleus</location>
    </subcellularLocation>
</comment>
<reference evidence="8" key="1">
    <citation type="submission" date="2022-11" db="EMBL/GenBank/DDBJ databases">
        <title>African army ants at the forefront of virome surveillance in deep tropical forests.</title>
        <authorList>
            <person name="Fritz M."/>
            <person name="Reggiardo B."/>
            <person name="Filloux D."/>
            <person name="Claude L."/>
            <person name="Fernandez E."/>
            <person name="Mahe F."/>
            <person name="Kraberger S."/>
            <person name="Custer J.M."/>
            <person name="Becquart P."/>
            <person name="Mebaley T.N."/>
            <person name="Kombila L."/>
            <person name="Lenguiya H."/>
            <person name="Boundenga L."/>
            <person name="Mombo I.M."/>
            <person name="Maganga G.D."/>
            <person name="Niama F.R."/>
            <person name="Koumba J.-S."/>
            <person name="Ogliastro M."/>
            <person name="Yvon M."/>
            <person name="Martin D.P."/>
            <person name="Blanc S."/>
            <person name="Varsani A."/>
            <person name="Leroy E."/>
            <person name="Roumagnac P."/>
        </authorList>
    </citation>
    <scope>NUCLEOTIDE SEQUENCE</scope>
    <source>
        <strain evidence="8">MGN-2_G09</strain>
    </source>
</reference>
<name>A0A9Y1HTX6_9VIRU</name>
<proteinExistence type="predicted"/>
<dbReference type="Gene3D" id="3.40.50.300">
    <property type="entry name" value="P-loop containing nucleotide triphosphate hydrolases"/>
    <property type="match status" value="1"/>
</dbReference>
<dbReference type="GO" id="GO:0005524">
    <property type="term" value="F:ATP binding"/>
    <property type="evidence" value="ECO:0007669"/>
    <property type="project" value="UniProtKB-KW"/>
</dbReference>
<evidence type="ECO:0000256" key="5">
    <source>
        <dbReference type="ARBA" id="ARBA00022840"/>
    </source>
</evidence>
<evidence type="ECO:0000256" key="3">
    <source>
        <dbReference type="ARBA" id="ARBA00022705"/>
    </source>
</evidence>
<keyword evidence="3" id="KW-0235">DNA replication</keyword>
<feature type="compositionally biased region" description="Basic and acidic residues" evidence="6">
    <location>
        <begin position="666"/>
        <end position="687"/>
    </location>
</feature>
<feature type="domain" description="SF3 helicase" evidence="7">
    <location>
        <begin position="341"/>
        <end position="503"/>
    </location>
</feature>
<protein>
    <submittedName>
        <fullName evidence="8">Nonstructural protein</fullName>
    </submittedName>
</protein>
<dbReference type="EMBL" id="OP883986">
    <property type="protein sequence ID" value="WAX26076.1"/>
    <property type="molecule type" value="Genomic_DNA"/>
</dbReference>
<evidence type="ECO:0000313" key="8">
    <source>
        <dbReference type="EMBL" id="WAX26076.1"/>
    </source>
</evidence>
<accession>A0A9Y1HTX6</accession>
<feature type="compositionally biased region" description="Basic and acidic residues" evidence="6">
    <location>
        <begin position="636"/>
        <end position="649"/>
    </location>
</feature>
<keyword evidence="4" id="KW-0547">Nucleotide-binding</keyword>
<feature type="compositionally biased region" description="Basic and acidic residues" evidence="6">
    <location>
        <begin position="600"/>
        <end position="609"/>
    </location>
</feature>